<dbReference type="InterPro" id="IPR001752">
    <property type="entry name" value="Kinesin_motor_dom"/>
</dbReference>
<reference evidence="11" key="1">
    <citation type="submission" date="2021-03" db="EMBL/GenBank/DDBJ databases">
        <title>Chromosome level genome of the anhydrobiotic midge Polypedilum vanderplanki.</title>
        <authorList>
            <person name="Yoshida Y."/>
            <person name="Kikawada T."/>
            <person name="Gusev O."/>
        </authorList>
    </citation>
    <scope>NUCLEOTIDE SEQUENCE</scope>
    <source>
        <strain evidence="11">NIAS01</strain>
        <tissue evidence="11">Whole body or cell culture</tissue>
    </source>
</reference>
<comment type="subcellular location">
    <subcellularLocation>
        <location evidence="1">Cytoplasm</location>
        <location evidence="1">Cytoskeleton</location>
    </subcellularLocation>
</comment>
<keyword evidence="12" id="KW-1185">Reference proteome</keyword>
<evidence type="ECO:0000256" key="9">
    <source>
        <dbReference type="SAM" id="Coils"/>
    </source>
</evidence>
<evidence type="ECO:0000256" key="1">
    <source>
        <dbReference type="ARBA" id="ARBA00004245"/>
    </source>
</evidence>
<keyword evidence="6" id="KW-0963">Cytoplasm</keyword>
<dbReference type="InterPro" id="IPR027640">
    <property type="entry name" value="Kinesin-like_fam"/>
</dbReference>
<dbReference type="PRINTS" id="PR00380">
    <property type="entry name" value="KINESINHEAVY"/>
</dbReference>
<accession>A0A9J6BXM6</accession>
<dbReference type="SMART" id="SM00129">
    <property type="entry name" value="KISc"/>
    <property type="match status" value="1"/>
</dbReference>
<feature type="coiled-coil region" evidence="9">
    <location>
        <begin position="731"/>
        <end position="965"/>
    </location>
</feature>
<evidence type="ECO:0000313" key="12">
    <source>
        <dbReference type="Proteomes" id="UP001107558"/>
    </source>
</evidence>
<dbReference type="PANTHER" id="PTHR47968:SF75">
    <property type="entry name" value="CENTROMERE-ASSOCIATED PROTEIN E"/>
    <property type="match status" value="1"/>
</dbReference>
<keyword evidence="8" id="KW-0493">Microtubule</keyword>
<dbReference type="InterPro" id="IPR036961">
    <property type="entry name" value="Kinesin_motor_dom_sf"/>
</dbReference>
<dbReference type="PANTHER" id="PTHR47968">
    <property type="entry name" value="CENTROMERE PROTEIN E"/>
    <property type="match status" value="1"/>
</dbReference>
<organism evidence="11 12">
    <name type="scientific">Polypedilum vanderplanki</name>
    <name type="common">Sleeping chironomid midge</name>
    <dbReference type="NCBI Taxonomy" id="319348"/>
    <lineage>
        <taxon>Eukaryota</taxon>
        <taxon>Metazoa</taxon>
        <taxon>Ecdysozoa</taxon>
        <taxon>Arthropoda</taxon>
        <taxon>Hexapoda</taxon>
        <taxon>Insecta</taxon>
        <taxon>Pterygota</taxon>
        <taxon>Neoptera</taxon>
        <taxon>Endopterygota</taxon>
        <taxon>Diptera</taxon>
        <taxon>Nematocera</taxon>
        <taxon>Chironomoidea</taxon>
        <taxon>Chironomidae</taxon>
        <taxon>Chironominae</taxon>
        <taxon>Polypedilum</taxon>
        <taxon>Polypedilum</taxon>
    </lineage>
</organism>
<keyword evidence="6" id="KW-0206">Cytoskeleton</keyword>
<dbReference type="GO" id="GO:0000278">
    <property type="term" value="P:mitotic cell cycle"/>
    <property type="evidence" value="ECO:0007669"/>
    <property type="project" value="TreeGrafter"/>
</dbReference>
<dbReference type="GO" id="GO:0005524">
    <property type="term" value="F:ATP binding"/>
    <property type="evidence" value="ECO:0007669"/>
    <property type="project" value="UniProtKB-UniRule"/>
</dbReference>
<dbReference type="SUPFAM" id="SSF52540">
    <property type="entry name" value="P-loop containing nucleoside triphosphate hydrolases"/>
    <property type="match status" value="1"/>
</dbReference>
<dbReference type="Gene3D" id="3.40.850.10">
    <property type="entry name" value="Kinesin motor domain"/>
    <property type="match status" value="1"/>
</dbReference>
<comment type="similarity">
    <text evidence="7 8">Belongs to the TRAFAC class myosin-kinesin ATPase superfamily. Kinesin family.</text>
</comment>
<evidence type="ECO:0000256" key="5">
    <source>
        <dbReference type="ARBA" id="ARBA00023175"/>
    </source>
</evidence>
<dbReference type="GO" id="GO:0003777">
    <property type="term" value="F:microtubule motor activity"/>
    <property type="evidence" value="ECO:0007669"/>
    <property type="project" value="InterPro"/>
</dbReference>
<dbReference type="PROSITE" id="PS50067">
    <property type="entry name" value="KINESIN_MOTOR_2"/>
    <property type="match status" value="1"/>
</dbReference>
<keyword evidence="5 7" id="KW-0505">Motor protein</keyword>
<feature type="coiled-coil region" evidence="9">
    <location>
        <begin position="557"/>
        <end position="691"/>
    </location>
</feature>
<evidence type="ECO:0000256" key="2">
    <source>
        <dbReference type="ARBA" id="ARBA00022741"/>
    </source>
</evidence>
<dbReference type="Pfam" id="PF00225">
    <property type="entry name" value="Kinesin"/>
    <property type="match status" value="1"/>
</dbReference>
<dbReference type="PROSITE" id="PS00411">
    <property type="entry name" value="KINESIN_MOTOR_1"/>
    <property type="match status" value="1"/>
</dbReference>
<sequence length="965" mass="111188">MSSDNIKVSIKVRPLISREKNENCSKEWLIDENGSLSSVSRGHVFNFDHIFDEGSSNADVFEVIAKPIVENALNGINGTIFAYGQTSSGKTYCLSGGENDPGIVILVVNEIFKQINTSEMANREFLIRVGYIEIYNEKIYDLLDAKKTAIEKMFENQGEVKISQIEVMASSSDVMLEHFRRGNELKRTGETAMNERSSRSHSIFSITIESREKGSSGGECKVSTLNLVDLAGSERADQTKATGERLNESKHINQSLLALGKVIRELSSGTGDNGEKFISYRDSKLTRLLSASLGGNAKTAIICTITPATIDETLSTLNFANNAKTIKNKPKVNNIISERTMIAKLQNEILKLHHQLQEEKTKNSKLENINKIKNSIDERERQIIHGFNSNSNKINEMNRRRTWCPSTKEGCKENIFITSTPPSQLPPPPVILRNTEDGPQITFSFQSENLDELFRPADEVNFDEPIPNSQMTDEELARRIRTPKVFKKSVQLPDSPEIKLTSDMIKEEEIIKLKQMNEYLQNELQELQDFKRLEEFCDNDIKNQALFDKINQHEGTIVSLNALIDKQNSEMKELEVRFQLSENEQKKCVKERQEKENLLASIQYEYEQFKQKSKLREEELVNELNKSRNETVNNDLEKLRSEFETTSDQLMDALEDNEKLQQEISDIRDVLSEKVLKIQELQEKIDQHEKIDCQYKKIEEILKNNQEVVQVDETDDLIEMITKLIDAAVKTESLETEKSQFIKEIEEIQIQEKSQIIEKHEQEKLKLINDLENTNALKTSISLELETIKNNQSTAITEYQAQLDKLQTNLEDRLLELSNLEAKYQHITKENKDLIGKVTSLNDFIDKQKSEMKELEMLNQLSENEQKKSIKEIQEKEKLLASIEQDYEQFRQNSKLREEELVNELNKSRNQTVNNDVEKLRSEFETISDQLINSLEDNAKLQQEFNEKVLKIQELQEKIDQHEKK</sequence>
<protein>
    <recommendedName>
        <fullName evidence="8">Kinesin-like protein</fullName>
    </recommendedName>
</protein>
<evidence type="ECO:0000256" key="8">
    <source>
        <dbReference type="RuleBase" id="RU000394"/>
    </source>
</evidence>
<keyword evidence="2 7" id="KW-0547">Nucleotide-binding</keyword>
<dbReference type="Proteomes" id="UP001107558">
    <property type="component" value="Chromosome 2"/>
</dbReference>
<dbReference type="GO" id="GO:0005874">
    <property type="term" value="C:microtubule"/>
    <property type="evidence" value="ECO:0007669"/>
    <property type="project" value="UniProtKB-KW"/>
</dbReference>
<evidence type="ECO:0000313" key="11">
    <source>
        <dbReference type="EMBL" id="KAG5674440.1"/>
    </source>
</evidence>
<dbReference type="AlphaFoldDB" id="A0A9J6BXM6"/>
<comment type="caution">
    <text evidence="11">The sequence shown here is derived from an EMBL/GenBank/DDBJ whole genome shotgun (WGS) entry which is preliminary data.</text>
</comment>
<evidence type="ECO:0000259" key="10">
    <source>
        <dbReference type="PROSITE" id="PS50067"/>
    </source>
</evidence>
<dbReference type="GO" id="GO:0008017">
    <property type="term" value="F:microtubule binding"/>
    <property type="evidence" value="ECO:0007669"/>
    <property type="project" value="InterPro"/>
</dbReference>
<proteinExistence type="inferred from homology"/>
<gene>
    <name evidence="11" type="ORF">PVAND_004411</name>
</gene>
<keyword evidence="4 9" id="KW-0175">Coiled coil</keyword>
<feature type="binding site" evidence="7">
    <location>
        <begin position="84"/>
        <end position="91"/>
    </location>
    <ligand>
        <name>ATP</name>
        <dbReference type="ChEBI" id="CHEBI:30616"/>
    </ligand>
</feature>
<evidence type="ECO:0000256" key="7">
    <source>
        <dbReference type="PROSITE-ProRule" id="PRU00283"/>
    </source>
</evidence>
<keyword evidence="3 7" id="KW-0067">ATP-binding</keyword>
<name>A0A9J6BXM6_POLVA</name>
<evidence type="ECO:0000256" key="6">
    <source>
        <dbReference type="ARBA" id="ARBA00023212"/>
    </source>
</evidence>
<dbReference type="OrthoDB" id="7741291at2759"/>
<dbReference type="GO" id="GO:0007018">
    <property type="term" value="P:microtubule-based movement"/>
    <property type="evidence" value="ECO:0007669"/>
    <property type="project" value="InterPro"/>
</dbReference>
<evidence type="ECO:0000256" key="3">
    <source>
        <dbReference type="ARBA" id="ARBA00022840"/>
    </source>
</evidence>
<feature type="domain" description="Kinesin motor" evidence="10">
    <location>
        <begin position="5"/>
        <end position="326"/>
    </location>
</feature>
<dbReference type="EMBL" id="JADBJN010000002">
    <property type="protein sequence ID" value="KAG5674440.1"/>
    <property type="molecule type" value="Genomic_DNA"/>
</dbReference>
<dbReference type="InterPro" id="IPR027417">
    <property type="entry name" value="P-loop_NTPase"/>
</dbReference>
<evidence type="ECO:0000256" key="4">
    <source>
        <dbReference type="ARBA" id="ARBA00023054"/>
    </source>
</evidence>
<dbReference type="InterPro" id="IPR019821">
    <property type="entry name" value="Kinesin_motor_CS"/>
</dbReference>